<reference evidence="1 2" key="1">
    <citation type="submission" date="2019-03" db="EMBL/GenBank/DDBJ databases">
        <title>Deep-cultivation of Planctomycetes and their phenomic and genomic characterization uncovers novel biology.</title>
        <authorList>
            <person name="Wiegand S."/>
            <person name="Jogler M."/>
            <person name="Boedeker C."/>
            <person name="Pinto D."/>
            <person name="Vollmers J."/>
            <person name="Rivas-Marin E."/>
            <person name="Kohn T."/>
            <person name="Peeters S.H."/>
            <person name="Heuer A."/>
            <person name="Rast P."/>
            <person name="Oberbeckmann S."/>
            <person name="Bunk B."/>
            <person name="Jeske O."/>
            <person name="Meyerdierks A."/>
            <person name="Storesund J.E."/>
            <person name="Kallscheuer N."/>
            <person name="Luecker S."/>
            <person name="Lage O.M."/>
            <person name="Pohl T."/>
            <person name="Merkel B.J."/>
            <person name="Hornburger P."/>
            <person name="Mueller R.-W."/>
            <person name="Bruemmer F."/>
            <person name="Labrenz M."/>
            <person name="Spormann A.M."/>
            <person name="Op den Camp H."/>
            <person name="Overmann J."/>
            <person name="Amann R."/>
            <person name="Jetten M.S.M."/>
            <person name="Mascher T."/>
            <person name="Medema M.H."/>
            <person name="Devos D.P."/>
            <person name="Kaster A.-K."/>
            <person name="Ovreas L."/>
            <person name="Rohde M."/>
            <person name="Galperin M.Y."/>
            <person name="Jogler C."/>
        </authorList>
    </citation>
    <scope>NUCLEOTIDE SEQUENCE [LARGE SCALE GENOMIC DNA]</scope>
    <source>
        <strain evidence="1 2">Enr10</strain>
    </source>
</reference>
<keyword evidence="2" id="KW-1185">Reference proteome</keyword>
<evidence type="ECO:0000313" key="2">
    <source>
        <dbReference type="Proteomes" id="UP000315647"/>
    </source>
</evidence>
<dbReference type="AlphaFoldDB" id="A0A517Q2D6"/>
<dbReference type="EMBL" id="CP037421">
    <property type="protein sequence ID" value="QDT25780.1"/>
    <property type="molecule type" value="Genomic_DNA"/>
</dbReference>
<accession>A0A518A1Y6</accession>
<gene>
    <name evidence="1" type="ORF">Enr10x_10770</name>
</gene>
<organism evidence="1 2">
    <name type="scientific">Gimesia panareensis</name>
    <dbReference type="NCBI Taxonomy" id="2527978"/>
    <lineage>
        <taxon>Bacteria</taxon>
        <taxon>Pseudomonadati</taxon>
        <taxon>Planctomycetota</taxon>
        <taxon>Planctomycetia</taxon>
        <taxon>Planctomycetales</taxon>
        <taxon>Planctomycetaceae</taxon>
        <taxon>Gimesia</taxon>
    </lineage>
</organism>
<protein>
    <submittedName>
        <fullName evidence="1">Uncharacterized protein</fullName>
    </submittedName>
</protein>
<accession>A0A517Q2D6</accession>
<dbReference type="Gene3D" id="2.60.120.560">
    <property type="entry name" value="Exo-inulinase, domain 1"/>
    <property type="match status" value="1"/>
</dbReference>
<sequence length="252" mass="28311">MTGRNHQISPIFVALTKRICLQYDHPPVPLISTHFKKASEMLKSATCFCLALTFLVPTLLQAEKNASLKPVLAKTGKPSQSESFDKEKLNKKFTANKGEWTVAEGVLVGKELPADKHAAVLTWKLPNQNSMLRCSFQLKDAKFFHLSLNHPKGHLFRVIIDEKGMILRTDKDKKDPQSKPITLAKAQGKLDPNKWYTLQLEMQGDKAVAQLDNGMKVEGQHASLDKKKTGYRFVMKGNTLLIDDLSAWNLDD</sequence>
<evidence type="ECO:0000313" key="1">
    <source>
        <dbReference type="EMBL" id="QDT25780.1"/>
    </source>
</evidence>
<name>A0A517Q2D6_9PLAN</name>
<proteinExistence type="predicted"/>
<dbReference type="Proteomes" id="UP000315647">
    <property type="component" value="Chromosome"/>
</dbReference>